<dbReference type="AlphaFoldDB" id="A0AAJ5T8K3"/>
<evidence type="ECO:0000313" key="3">
    <source>
        <dbReference type="EMBL" id="VBB16488.1"/>
    </source>
</evidence>
<gene>
    <name evidence="3" type="ORF">BSTAB16_6693</name>
</gene>
<name>A0AAJ5T8K3_9BURK</name>
<dbReference type="EMBL" id="LR025744">
    <property type="protein sequence ID" value="VBB16488.1"/>
    <property type="molecule type" value="Genomic_DNA"/>
</dbReference>
<accession>A0AAJ5T8K3</accession>
<dbReference type="RefSeq" id="WP_122172718.1">
    <property type="nucleotide sequence ID" value="NZ_LR025744.1"/>
</dbReference>
<dbReference type="GeneID" id="71059112"/>
<dbReference type="InterPro" id="IPR033797">
    <property type="entry name" value="LodA"/>
</dbReference>
<dbReference type="GO" id="GO:0031640">
    <property type="term" value="P:killing of cells of another organism"/>
    <property type="evidence" value="ECO:0007669"/>
    <property type="project" value="InterPro"/>
</dbReference>
<dbReference type="InterPro" id="IPR041168">
    <property type="entry name" value="LodA_N"/>
</dbReference>
<keyword evidence="4" id="KW-1185">Reference proteome</keyword>
<reference evidence="3 4" key="1">
    <citation type="submission" date="2017-11" db="EMBL/GenBank/DDBJ databases">
        <authorList>
            <person name="Seth-Smith MB H."/>
        </authorList>
    </citation>
    <scope>NUCLEOTIDE SEQUENCE [LARGE SCALE GENOMIC DNA]</scope>
    <source>
        <strain evidence="3">E</strain>
    </source>
</reference>
<feature type="domain" description="L-Lysine epsilon oxidase N-terminal" evidence="1">
    <location>
        <begin position="10"/>
        <end position="313"/>
    </location>
</feature>
<organism evidence="3 4">
    <name type="scientific">Burkholderia stabilis</name>
    <dbReference type="NCBI Taxonomy" id="95485"/>
    <lineage>
        <taxon>Bacteria</taxon>
        <taxon>Pseudomonadati</taxon>
        <taxon>Pseudomonadota</taxon>
        <taxon>Betaproteobacteria</taxon>
        <taxon>Burkholderiales</taxon>
        <taxon>Burkholderiaceae</taxon>
        <taxon>Burkholderia</taxon>
        <taxon>Burkholderia cepacia complex</taxon>
    </lineage>
</organism>
<sequence>MTLSSVFRIHPAFGIARVGTSDEFYLGPETMAGLPIDPSVDVGNPNVTGGLPIKAGTESQVISSDDLRDRGGRMKRQAARFRIYHYAAGDGSEERYPNGGGAEVSIGSVIGGRTVRDIVWTVHLANKKANAYMLNDELGLAVYEKANASHLNLRNAAEGEDPDNAARLKKLVIDAGPRAIRGTSHGSVRFDKATIATYVAEHGTIQSMPHYPKTFPDDSFSQLYTPTGMIETLGELRTDDQGRLLVLPAWGRACGWLQPDGTPFPLIGGLIAPGEYGDVNADGWFDDTADGPVSATLVFDDDSTASVVPAWVISTDPGYAPQTLNVTSLWDDMFDTWVRRMDLMPEIFDHRFNRDYRPRFDDHLLPIFRAPALQRWNTNLPARAIAAHDAVGAIRAQDDPRETIMTGLAYVRNPNLPEQSNLGAPLMPLSMGDAGKAFMSVSLTQYFFLQQWNDGKFERGEHLKLGPGEALDRTVMVNCLGGRFAPGIEMTFIVRDPAIYQQDWQTSGAGPFRLRARTLDYSTVQASLPFLTVGYVPLHPGPDGLRSAPLEPGDVSKFMAVPWQTDYNACATHNSAPNPTNSTALYWSWPSQRPVAVHAAADVHDGKPGPQRYSIRGPGTATDDLGNAGRYQDLLDIVKHWHRIGFVIQGSAIAGDTRYSPELYLEVASQLDDPPIDPWPMNSNSLDG</sequence>
<dbReference type="CDD" id="cd14732">
    <property type="entry name" value="LodA"/>
    <property type="match status" value="1"/>
</dbReference>
<feature type="domain" description="L-lysine epsilon oxidase C-terminal" evidence="2">
    <location>
        <begin position="430"/>
        <end position="576"/>
    </location>
</feature>
<dbReference type="GO" id="GO:0033736">
    <property type="term" value="F:L-lysine 6-oxidase activity"/>
    <property type="evidence" value="ECO:0007669"/>
    <property type="project" value="InterPro"/>
</dbReference>
<protein>
    <recommendedName>
        <fullName evidence="5">L-lysine 6-oxidase</fullName>
    </recommendedName>
</protein>
<proteinExistence type="predicted"/>
<evidence type="ECO:0008006" key="5">
    <source>
        <dbReference type="Google" id="ProtNLM"/>
    </source>
</evidence>
<evidence type="ECO:0000259" key="2">
    <source>
        <dbReference type="Pfam" id="PF18417"/>
    </source>
</evidence>
<evidence type="ECO:0000259" key="1">
    <source>
        <dbReference type="Pfam" id="PF17990"/>
    </source>
</evidence>
<dbReference type="Proteomes" id="UP000268684">
    <property type="component" value="Chromosome III"/>
</dbReference>
<dbReference type="InterPro" id="IPR041173">
    <property type="entry name" value="LodA_C"/>
</dbReference>
<dbReference type="Pfam" id="PF18417">
    <property type="entry name" value="LodA_C"/>
    <property type="match status" value="1"/>
</dbReference>
<dbReference type="Pfam" id="PF17990">
    <property type="entry name" value="LodA_N"/>
    <property type="match status" value="1"/>
</dbReference>
<evidence type="ECO:0000313" key="4">
    <source>
        <dbReference type="Proteomes" id="UP000268684"/>
    </source>
</evidence>
<dbReference type="GO" id="GO:1900191">
    <property type="term" value="P:negative regulation of single-species biofilm formation"/>
    <property type="evidence" value="ECO:0007669"/>
    <property type="project" value="InterPro"/>
</dbReference>